<feature type="non-terminal residue" evidence="1">
    <location>
        <position position="1"/>
    </location>
</feature>
<dbReference type="AlphaFoldDB" id="A0A820NR81"/>
<dbReference type="Proteomes" id="UP000663874">
    <property type="component" value="Unassembled WGS sequence"/>
</dbReference>
<accession>A0A820NR81</accession>
<evidence type="ECO:0000313" key="2">
    <source>
        <dbReference type="Proteomes" id="UP000663874"/>
    </source>
</evidence>
<organism evidence="1 2">
    <name type="scientific">Rotaria sordida</name>
    <dbReference type="NCBI Taxonomy" id="392033"/>
    <lineage>
        <taxon>Eukaryota</taxon>
        <taxon>Metazoa</taxon>
        <taxon>Spiralia</taxon>
        <taxon>Gnathifera</taxon>
        <taxon>Rotifera</taxon>
        <taxon>Eurotatoria</taxon>
        <taxon>Bdelloidea</taxon>
        <taxon>Philodinida</taxon>
        <taxon>Philodinidae</taxon>
        <taxon>Rotaria</taxon>
    </lineage>
</organism>
<protein>
    <submittedName>
        <fullName evidence="1">Uncharacterized protein</fullName>
    </submittedName>
</protein>
<name>A0A820NR81_9BILA</name>
<feature type="non-terminal residue" evidence="1">
    <location>
        <position position="116"/>
    </location>
</feature>
<dbReference type="EMBL" id="CAJOBE010062424">
    <property type="protein sequence ID" value="CAF4390435.1"/>
    <property type="molecule type" value="Genomic_DNA"/>
</dbReference>
<sequence>NTSSTSILEKKDVIATNSQLNSNTEELFDKIFSSSPIESQNIILNEYIDKIMCPSNSHLENYRLSEGVNEETARIGRLLLGSIPTSFIDDVHNTSQTPISVQSKLKNTRFIVPDQN</sequence>
<evidence type="ECO:0000313" key="1">
    <source>
        <dbReference type="EMBL" id="CAF4390435.1"/>
    </source>
</evidence>
<reference evidence="1" key="1">
    <citation type="submission" date="2021-02" db="EMBL/GenBank/DDBJ databases">
        <authorList>
            <person name="Nowell W R."/>
        </authorList>
    </citation>
    <scope>NUCLEOTIDE SEQUENCE</scope>
</reference>
<proteinExistence type="predicted"/>
<gene>
    <name evidence="1" type="ORF">FNK824_LOCUS43603</name>
</gene>
<comment type="caution">
    <text evidence="1">The sequence shown here is derived from an EMBL/GenBank/DDBJ whole genome shotgun (WGS) entry which is preliminary data.</text>
</comment>